<gene>
    <name evidence="8" type="ORF">LWI28_019398</name>
</gene>
<evidence type="ECO:0000313" key="8">
    <source>
        <dbReference type="EMBL" id="KAI9192190.1"/>
    </source>
</evidence>
<protein>
    <submittedName>
        <fullName evidence="8">Uncharacterized protein</fullName>
    </submittedName>
</protein>
<sequence>MAGRVVVVFDFDKTILDCDSDNWVLDELGVNHLFTQLLPSMPWNSLMDRMMMELHSRGKTMEDIAHCLKQAPFHPRIISALKSAHSAGCDLKILSDANVFFIETILKHHGLLDCFSEIITNPSLVDNEGRLRILPYHDFKSCSRNCSICPPNMCKGVVMEKIMMKSCESSKGKKKRFIYVGDGSADFCGGLKLVEGDILMARNIFPVWDLIISSNPLSIKAHTYQLAFSI</sequence>
<feature type="binding site" evidence="6">
    <location>
        <position position="96"/>
    </location>
    <ligand>
        <name>substrate</name>
    </ligand>
</feature>
<dbReference type="NCBIfam" id="TIGR01489">
    <property type="entry name" value="DKMTPPase-SF"/>
    <property type="match status" value="1"/>
</dbReference>
<dbReference type="InterPro" id="IPR016965">
    <property type="entry name" value="Pase_PHOSPHO-typ"/>
</dbReference>
<dbReference type="Proteomes" id="UP001064489">
    <property type="component" value="Chromosome 6"/>
</dbReference>
<evidence type="ECO:0000256" key="3">
    <source>
        <dbReference type="ARBA" id="ARBA00022801"/>
    </source>
</evidence>
<accession>A0AAD5JC75</accession>
<dbReference type="Pfam" id="PF06888">
    <property type="entry name" value="Put_Phosphatase"/>
    <property type="match status" value="1"/>
</dbReference>
<dbReference type="InterPro" id="IPR006384">
    <property type="entry name" value="HAD_hydro_PyrdxlP_Pase-like"/>
</dbReference>
<reference evidence="8" key="1">
    <citation type="journal article" date="2022" name="Plant J.">
        <title>Strategies of tolerance reflected in two North American maple genomes.</title>
        <authorList>
            <person name="McEvoy S.L."/>
            <person name="Sezen U.U."/>
            <person name="Trouern-Trend A."/>
            <person name="McMahon S.M."/>
            <person name="Schaberg P.G."/>
            <person name="Yang J."/>
            <person name="Wegrzyn J.L."/>
            <person name="Swenson N.G."/>
        </authorList>
    </citation>
    <scope>NUCLEOTIDE SEQUENCE</scope>
    <source>
        <strain evidence="8">91603</strain>
    </source>
</reference>
<dbReference type="PANTHER" id="PTHR20889:SF22">
    <property type="entry name" value="INORGANIC PYROPHOSPHATASE 2"/>
    <property type="match status" value="1"/>
</dbReference>
<dbReference type="Gene3D" id="3.40.50.1000">
    <property type="entry name" value="HAD superfamily/HAD-like"/>
    <property type="match status" value="1"/>
</dbReference>
<feature type="binding site" evidence="7">
    <location>
        <position position="182"/>
    </location>
    <ligand>
        <name>Mg(2+)</name>
        <dbReference type="ChEBI" id="CHEBI:18420"/>
    </ligand>
</feature>
<dbReference type="PIRSF" id="PIRSF031051">
    <property type="entry name" value="PyrdxlP_Pase_PHOSPHO2"/>
    <property type="match status" value="1"/>
</dbReference>
<evidence type="ECO:0000256" key="2">
    <source>
        <dbReference type="ARBA" id="ARBA00022723"/>
    </source>
</evidence>
<comment type="caution">
    <text evidence="8">The sequence shown here is derived from an EMBL/GenBank/DDBJ whole genome shotgun (WGS) entry which is preliminary data.</text>
</comment>
<dbReference type="GO" id="GO:0016791">
    <property type="term" value="F:phosphatase activity"/>
    <property type="evidence" value="ECO:0007669"/>
    <property type="project" value="InterPro"/>
</dbReference>
<dbReference type="InterPro" id="IPR023214">
    <property type="entry name" value="HAD_sf"/>
</dbReference>
<evidence type="ECO:0000256" key="4">
    <source>
        <dbReference type="ARBA" id="ARBA00022842"/>
    </source>
</evidence>
<feature type="binding site" evidence="7">
    <location>
        <position position="10"/>
    </location>
    <ligand>
        <name>Mg(2+)</name>
        <dbReference type="ChEBI" id="CHEBI:18420"/>
    </ligand>
</feature>
<evidence type="ECO:0000256" key="6">
    <source>
        <dbReference type="PIRSR" id="PIRSR031051-2"/>
    </source>
</evidence>
<keyword evidence="9" id="KW-1185">Reference proteome</keyword>
<evidence type="ECO:0000256" key="5">
    <source>
        <dbReference type="PIRSR" id="PIRSR031051-1"/>
    </source>
</evidence>
<comment type="cofactor">
    <cofactor evidence="1 7">
        <name>Mg(2+)</name>
        <dbReference type="ChEBI" id="CHEBI:18420"/>
    </cofactor>
</comment>
<dbReference type="EMBL" id="JAJSOW010000004">
    <property type="protein sequence ID" value="KAI9192190.1"/>
    <property type="molecule type" value="Genomic_DNA"/>
</dbReference>
<dbReference type="PANTHER" id="PTHR20889">
    <property type="entry name" value="PHOSPHATASE, ORPHAN 1, 2"/>
    <property type="match status" value="1"/>
</dbReference>
<evidence type="ECO:0000313" key="9">
    <source>
        <dbReference type="Proteomes" id="UP001064489"/>
    </source>
</evidence>
<organism evidence="8 9">
    <name type="scientific">Acer negundo</name>
    <name type="common">Box elder</name>
    <dbReference type="NCBI Taxonomy" id="4023"/>
    <lineage>
        <taxon>Eukaryota</taxon>
        <taxon>Viridiplantae</taxon>
        <taxon>Streptophyta</taxon>
        <taxon>Embryophyta</taxon>
        <taxon>Tracheophyta</taxon>
        <taxon>Spermatophyta</taxon>
        <taxon>Magnoliopsida</taxon>
        <taxon>eudicotyledons</taxon>
        <taxon>Gunneridae</taxon>
        <taxon>Pentapetalae</taxon>
        <taxon>rosids</taxon>
        <taxon>malvids</taxon>
        <taxon>Sapindales</taxon>
        <taxon>Sapindaceae</taxon>
        <taxon>Hippocastanoideae</taxon>
        <taxon>Acereae</taxon>
        <taxon>Acer</taxon>
    </lineage>
</organism>
<feature type="binding site" evidence="6">
    <location>
        <position position="21"/>
    </location>
    <ligand>
        <name>substrate</name>
    </ligand>
</feature>
<evidence type="ECO:0000256" key="1">
    <source>
        <dbReference type="ARBA" id="ARBA00001946"/>
    </source>
</evidence>
<reference evidence="8" key="2">
    <citation type="submission" date="2023-02" db="EMBL/GenBank/DDBJ databases">
        <authorList>
            <person name="Swenson N.G."/>
            <person name="Wegrzyn J.L."/>
            <person name="Mcevoy S.L."/>
        </authorList>
    </citation>
    <scope>NUCLEOTIDE SEQUENCE</scope>
    <source>
        <strain evidence="8">91603</strain>
        <tissue evidence="8">Leaf</tissue>
    </source>
</reference>
<keyword evidence="4 7" id="KW-0460">Magnesium</keyword>
<keyword evidence="2 7" id="KW-0479">Metal-binding</keyword>
<dbReference type="NCBIfam" id="TIGR01488">
    <property type="entry name" value="HAD-SF-IB"/>
    <property type="match status" value="1"/>
</dbReference>
<dbReference type="InterPro" id="IPR036412">
    <property type="entry name" value="HAD-like_sf"/>
</dbReference>
<evidence type="ECO:0000256" key="7">
    <source>
        <dbReference type="PIRSR" id="PIRSR031051-3"/>
    </source>
</evidence>
<proteinExistence type="predicted"/>
<feature type="binding site" evidence="7">
    <location>
        <position position="12"/>
    </location>
    <ligand>
        <name>Mg(2+)</name>
        <dbReference type="ChEBI" id="CHEBI:18420"/>
    </ligand>
</feature>
<feature type="active site" description="Nucleophile" evidence="5">
    <location>
        <position position="10"/>
    </location>
</feature>
<name>A0AAD5JC75_ACENE</name>
<keyword evidence="3" id="KW-0378">Hydrolase</keyword>
<feature type="active site" description="Proton donor" evidence="5">
    <location>
        <position position="12"/>
    </location>
</feature>
<dbReference type="AlphaFoldDB" id="A0AAD5JC75"/>
<dbReference type="SUPFAM" id="SSF56784">
    <property type="entry name" value="HAD-like"/>
    <property type="match status" value="1"/>
</dbReference>
<dbReference type="GO" id="GO:0046872">
    <property type="term" value="F:metal ion binding"/>
    <property type="evidence" value="ECO:0007669"/>
    <property type="project" value="UniProtKB-KW"/>
</dbReference>